<proteinExistence type="predicted"/>
<dbReference type="PROSITE" id="PS51154">
    <property type="entry name" value="MACRO"/>
    <property type="match status" value="1"/>
</dbReference>
<evidence type="ECO:0000259" key="3">
    <source>
        <dbReference type="PROSITE" id="PS51154"/>
    </source>
</evidence>
<dbReference type="InterPro" id="IPR016641">
    <property type="entry name" value="EGD2/NACA0like"/>
</dbReference>
<dbReference type="Pfam" id="PF01661">
    <property type="entry name" value="Macro"/>
    <property type="match status" value="1"/>
</dbReference>
<dbReference type="InterPro" id="IPR043472">
    <property type="entry name" value="Macro_dom-like"/>
</dbReference>
<feature type="domain" description="NAC-A/B" evidence="2">
    <location>
        <begin position="47"/>
        <end position="112"/>
    </location>
</feature>
<feature type="compositionally biased region" description="Acidic residues" evidence="1">
    <location>
        <begin position="23"/>
        <end position="39"/>
    </location>
</feature>
<dbReference type="SMART" id="SM01407">
    <property type="entry name" value="NAC"/>
    <property type="match status" value="1"/>
</dbReference>
<feature type="compositionally biased region" description="Basic residues" evidence="1">
    <location>
        <begin position="45"/>
        <end position="57"/>
    </location>
</feature>
<name>A0A0W8CUV3_PHYNI</name>
<dbReference type="InterPro" id="IPR038187">
    <property type="entry name" value="NAC_A/B_dom_sf"/>
</dbReference>
<evidence type="ECO:0000256" key="1">
    <source>
        <dbReference type="SAM" id="MobiDB-lite"/>
    </source>
</evidence>
<organism evidence="4 5">
    <name type="scientific">Phytophthora nicotianae</name>
    <name type="common">Potato buckeye rot agent</name>
    <name type="synonym">Phytophthora parasitica</name>
    <dbReference type="NCBI Taxonomy" id="4792"/>
    <lineage>
        <taxon>Eukaryota</taxon>
        <taxon>Sar</taxon>
        <taxon>Stramenopiles</taxon>
        <taxon>Oomycota</taxon>
        <taxon>Peronosporomycetes</taxon>
        <taxon>Peronosporales</taxon>
        <taxon>Peronosporaceae</taxon>
        <taxon>Phytophthora</taxon>
    </lineage>
</organism>
<feature type="domain" description="Macro" evidence="3">
    <location>
        <begin position="371"/>
        <end position="559"/>
    </location>
</feature>
<dbReference type="InterPro" id="IPR044034">
    <property type="entry name" value="NAC-like_UBA"/>
</dbReference>
<evidence type="ECO:0000259" key="2">
    <source>
        <dbReference type="PROSITE" id="PS51151"/>
    </source>
</evidence>
<sequence length="593" mass="64882">MAHPEHDHAHDHDHEHDHHHEDVDSDDEIPALEEAPDAADAEKGKHNRSEKKSRKAMQKLGMKPVGGIIRVTIKKNKNVLFVISKPDVFKSTVSETYVIFGEAKIEDLNAQAQSLAAQQFKAPAAEAPAADAAAAPAAAVEEEDEDVDDSGIDAKDIQLVMSQAGVSKSKAVAALRSNDNDIVNAIMELTMSWLGQHIARIFSSVLQVATIMVRIKHKFSVKWPRVDLEGDENSDFNFGSDEDEVASKVAAVAAVVLPALNLSVTDAQQQDIVSDAHDLLQSAVKRQREGKSWETQGHSKEPRLESKVLMSSLNRSGKQSWGRWMGKPDNLQRPSKMRAPTPVPRLAANVIDKGIDFSQENSAELIGKLPSPVVKGPNNERPKIIVMRGDPTDWSTAAIVSDTNSLLHHKSGLAATIVRKGGWGIQRQCSEWIYYNGEVPVGSAMWTTAGNLSSKYIIYTVGPNVSIHRSPMPHHQLELRCAVRSALNEADSLGVSSVAMPALCTGVCRYPKYLAAREIVTECLEFCDECSLTSLRLIVLMNEDEVTTSIFVQALNDTRQQRQLERQANEQTLGDGLDASDSSSTMSDVEEST</sequence>
<evidence type="ECO:0000313" key="4">
    <source>
        <dbReference type="EMBL" id="KUF88048.1"/>
    </source>
</evidence>
<dbReference type="Pfam" id="PF01849">
    <property type="entry name" value="NAC"/>
    <property type="match status" value="1"/>
</dbReference>
<dbReference type="OrthoDB" id="6133115at2759"/>
<dbReference type="CDD" id="cd22054">
    <property type="entry name" value="NAC_NACA"/>
    <property type="match status" value="1"/>
</dbReference>
<dbReference type="PROSITE" id="PS51151">
    <property type="entry name" value="NAC_AB"/>
    <property type="match status" value="1"/>
</dbReference>
<dbReference type="FunFam" id="2.20.70.30:FF:000002">
    <property type="entry name" value="Nascent polypeptide-associated complex (NAC), alpha subunit"/>
    <property type="match status" value="1"/>
</dbReference>
<dbReference type="InterPro" id="IPR002715">
    <property type="entry name" value="Nas_poly-pep-assoc_cplx_dom"/>
</dbReference>
<feature type="compositionally biased region" description="Basic and acidic residues" evidence="1">
    <location>
        <begin position="1"/>
        <end position="22"/>
    </location>
</feature>
<dbReference type="Proteomes" id="UP000052943">
    <property type="component" value="Unassembled WGS sequence"/>
</dbReference>
<evidence type="ECO:0000313" key="5">
    <source>
        <dbReference type="Proteomes" id="UP000052943"/>
    </source>
</evidence>
<dbReference type="EMBL" id="LNFO01001913">
    <property type="protein sequence ID" value="KUF88048.1"/>
    <property type="molecule type" value="Genomic_DNA"/>
</dbReference>
<dbReference type="SMART" id="SM00506">
    <property type="entry name" value="A1pp"/>
    <property type="match status" value="1"/>
</dbReference>
<gene>
    <name evidence="4" type="ORF">AM587_10004895</name>
</gene>
<accession>A0A0W8CUV3</accession>
<feature type="compositionally biased region" description="Low complexity" evidence="1">
    <location>
        <begin position="573"/>
        <end position="584"/>
    </location>
</feature>
<dbReference type="AlphaFoldDB" id="A0A0W8CUV3"/>
<dbReference type="InterPro" id="IPR002589">
    <property type="entry name" value="Macro_dom"/>
</dbReference>
<dbReference type="Gene3D" id="3.40.220.10">
    <property type="entry name" value="Leucine Aminopeptidase, subunit E, domain 1"/>
    <property type="match status" value="1"/>
</dbReference>
<dbReference type="STRING" id="4790.A0A0W8CUV3"/>
<dbReference type="PANTHER" id="PTHR21713">
    <property type="entry name" value="NASCENT POLYPEPTIDE ASSOCIATED COMPLEX ALPHA SUBUNIT-RELATED"/>
    <property type="match status" value="1"/>
</dbReference>
<dbReference type="CDD" id="cd14358">
    <property type="entry name" value="UBA_NAC_euk"/>
    <property type="match status" value="1"/>
</dbReference>
<reference evidence="4 5" key="1">
    <citation type="submission" date="2015-11" db="EMBL/GenBank/DDBJ databases">
        <title>Genomes and virulence difference between two physiological races of Phytophthora nicotianae.</title>
        <authorList>
            <person name="Liu H."/>
            <person name="Ma X."/>
            <person name="Yu H."/>
            <person name="Fang D."/>
            <person name="Li Y."/>
            <person name="Wang X."/>
            <person name="Wang W."/>
            <person name="Dong Y."/>
            <person name="Xiao B."/>
        </authorList>
    </citation>
    <scope>NUCLEOTIDE SEQUENCE [LARGE SCALE GENOMIC DNA]</scope>
    <source>
        <strain evidence="5">race 0</strain>
    </source>
</reference>
<comment type="caution">
    <text evidence="4">The sequence shown here is derived from an EMBL/GenBank/DDBJ whole genome shotgun (WGS) entry which is preliminary data.</text>
</comment>
<dbReference type="SUPFAM" id="SSF52949">
    <property type="entry name" value="Macro domain-like"/>
    <property type="match status" value="1"/>
</dbReference>
<protein>
    <submittedName>
        <fullName evidence="4">Nascent polypeptide-associated complex subunit alpha protein</fullName>
    </submittedName>
</protein>
<feature type="region of interest" description="Disordered" evidence="1">
    <location>
        <begin position="567"/>
        <end position="593"/>
    </location>
</feature>
<dbReference type="Gene3D" id="1.10.8.10">
    <property type="entry name" value="DNA helicase RuvA subunit, C-terminal domain"/>
    <property type="match status" value="1"/>
</dbReference>
<dbReference type="GO" id="GO:0005854">
    <property type="term" value="C:nascent polypeptide-associated complex"/>
    <property type="evidence" value="ECO:0007669"/>
    <property type="project" value="InterPro"/>
</dbReference>
<feature type="region of interest" description="Disordered" evidence="1">
    <location>
        <begin position="1"/>
        <end position="59"/>
    </location>
</feature>
<feature type="region of interest" description="Disordered" evidence="1">
    <location>
        <begin position="318"/>
        <end position="340"/>
    </location>
</feature>
<dbReference type="Gene3D" id="2.20.70.30">
    <property type="entry name" value="Nascent polypeptide-associated complex domain"/>
    <property type="match status" value="1"/>
</dbReference>
<dbReference type="Pfam" id="PF19026">
    <property type="entry name" value="UBA_HYPK"/>
    <property type="match status" value="1"/>
</dbReference>